<keyword evidence="5" id="KW-0539">Nucleus</keyword>
<name>A0AAQ3KLD0_9LILI</name>
<dbReference type="Proteomes" id="UP001327560">
    <property type="component" value="Chromosome 6"/>
</dbReference>
<dbReference type="AlphaFoldDB" id="A0AAQ3KLD0"/>
<dbReference type="SMART" id="SM00380">
    <property type="entry name" value="AP2"/>
    <property type="match status" value="1"/>
</dbReference>
<evidence type="ECO:0000256" key="3">
    <source>
        <dbReference type="ARBA" id="ARBA00023125"/>
    </source>
</evidence>
<feature type="domain" description="AP2/ERF" evidence="6">
    <location>
        <begin position="92"/>
        <end position="150"/>
    </location>
</feature>
<evidence type="ECO:0000256" key="4">
    <source>
        <dbReference type="ARBA" id="ARBA00023163"/>
    </source>
</evidence>
<dbReference type="InterPro" id="IPR016177">
    <property type="entry name" value="DNA-bd_dom_sf"/>
</dbReference>
<evidence type="ECO:0000256" key="1">
    <source>
        <dbReference type="ARBA" id="ARBA00004123"/>
    </source>
</evidence>
<dbReference type="GO" id="GO:0003700">
    <property type="term" value="F:DNA-binding transcription factor activity"/>
    <property type="evidence" value="ECO:0007669"/>
    <property type="project" value="InterPro"/>
</dbReference>
<dbReference type="Pfam" id="PF00847">
    <property type="entry name" value="AP2"/>
    <property type="match status" value="1"/>
</dbReference>
<organism evidence="7 8">
    <name type="scientific">Canna indica</name>
    <name type="common">Indian-shot</name>
    <dbReference type="NCBI Taxonomy" id="4628"/>
    <lineage>
        <taxon>Eukaryota</taxon>
        <taxon>Viridiplantae</taxon>
        <taxon>Streptophyta</taxon>
        <taxon>Embryophyta</taxon>
        <taxon>Tracheophyta</taxon>
        <taxon>Spermatophyta</taxon>
        <taxon>Magnoliopsida</taxon>
        <taxon>Liliopsida</taxon>
        <taxon>Zingiberales</taxon>
        <taxon>Cannaceae</taxon>
        <taxon>Canna</taxon>
    </lineage>
</organism>
<dbReference type="GO" id="GO:0009873">
    <property type="term" value="P:ethylene-activated signaling pathway"/>
    <property type="evidence" value="ECO:0007669"/>
    <property type="project" value="InterPro"/>
</dbReference>
<dbReference type="PRINTS" id="PR00367">
    <property type="entry name" value="ETHRSPELEMNT"/>
</dbReference>
<dbReference type="FunFam" id="3.30.730.10:FF:000001">
    <property type="entry name" value="Ethylene-responsive transcription factor 2"/>
    <property type="match status" value="1"/>
</dbReference>
<evidence type="ECO:0000313" key="8">
    <source>
        <dbReference type="Proteomes" id="UP001327560"/>
    </source>
</evidence>
<keyword evidence="2" id="KW-0805">Transcription regulation</keyword>
<keyword evidence="8" id="KW-1185">Reference proteome</keyword>
<dbReference type="InterPro" id="IPR036955">
    <property type="entry name" value="AP2/ERF_dom_sf"/>
</dbReference>
<dbReference type="SUPFAM" id="SSF54171">
    <property type="entry name" value="DNA-binding domain"/>
    <property type="match status" value="1"/>
</dbReference>
<evidence type="ECO:0000256" key="2">
    <source>
        <dbReference type="ARBA" id="ARBA00023015"/>
    </source>
</evidence>
<evidence type="ECO:0000256" key="5">
    <source>
        <dbReference type="ARBA" id="ARBA00023242"/>
    </source>
</evidence>
<gene>
    <name evidence="7" type="ORF">Cni_G18973</name>
</gene>
<evidence type="ECO:0000313" key="7">
    <source>
        <dbReference type="EMBL" id="WOL10219.1"/>
    </source>
</evidence>
<dbReference type="EMBL" id="CP136895">
    <property type="protein sequence ID" value="WOL10219.1"/>
    <property type="molecule type" value="Genomic_DNA"/>
</dbReference>
<keyword evidence="3" id="KW-0238">DNA-binding</keyword>
<comment type="subcellular location">
    <subcellularLocation>
        <location evidence="1">Nucleus</location>
    </subcellularLocation>
</comment>
<dbReference type="PANTHER" id="PTHR31190">
    <property type="entry name" value="DNA-BINDING DOMAIN"/>
    <property type="match status" value="1"/>
</dbReference>
<dbReference type="CDD" id="cd00018">
    <property type="entry name" value="AP2"/>
    <property type="match status" value="1"/>
</dbReference>
<evidence type="ECO:0000259" key="6">
    <source>
        <dbReference type="PROSITE" id="PS51032"/>
    </source>
</evidence>
<sequence>MEHLLVVDDSSALDFNHYSHHLLDGNFDPLLLLDLPPPPAPSPYHGAVTPCPSLTTIPSPSSALVDTAGWLPEAAGSVIPPAADEYGSGGRRYRGVRQRPWGKFAAEIRDPRRRGARIWLGTFDTAVEAARAYDRAAFRMRGRKAIVNFPNEVASSQLVLPPAVEEAVGGGGQQGEDGGDP</sequence>
<protein>
    <submittedName>
        <fullName evidence="7">Ethylene-responsive transcription factor</fullName>
    </submittedName>
</protein>
<dbReference type="PROSITE" id="PS51032">
    <property type="entry name" value="AP2_ERF"/>
    <property type="match status" value="1"/>
</dbReference>
<dbReference type="InterPro" id="IPR001471">
    <property type="entry name" value="AP2/ERF_dom"/>
</dbReference>
<dbReference type="GO" id="GO:0005634">
    <property type="term" value="C:nucleus"/>
    <property type="evidence" value="ECO:0007669"/>
    <property type="project" value="UniProtKB-SubCell"/>
</dbReference>
<dbReference type="InterPro" id="IPR044808">
    <property type="entry name" value="ERF_plant"/>
</dbReference>
<dbReference type="PANTHER" id="PTHR31190:SF287">
    <property type="entry name" value="DEVELOPMENT RELATED ERF PROTEIN"/>
    <property type="match status" value="1"/>
</dbReference>
<proteinExistence type="predicted"/>
<reference evidence="7 8" key="1">
    <citation type="submission" date="2023-10" db="EMBL/GenBank/DDBJ databases">
        <title>Chromosome-scale genome assembly provides insights into flower coloration mechanisms of Canna indica.</title>
        <authorList>
            <person name="Li C."/>
        </authorList>
    </citation>
    <scope>NUCLEOTIDE SEQUENCE [LARGE SCALE GENOMIC DNA]</scope>
    <source>
        <tissue evidence="7">Flower</tissue>
    </source>
</reference>
<dbReference type="Gene3D" id="3.30.730.10">
    <property type="entry name" value="AP2/ERF domain"/>
    <property type="match status" value="1"/>
</dbReference>
<keyword evidence="4" id="KW-0804">Transcription</keyword>
<accession>A0AAQ3KLD0</accession>
<dbReference type="GO" id="GO:0003677">
    <property type="term" value="F:DNA binding"/>
    <property type="evidence" value="ECO:0007669"/>
    <property type="project" value="UniProtKB-KW"/>
</dbReference>